<organism evidence="3 4">
    <name type="scientific">Streptomyces yunnanensis</name>
    <dbReference type="NCBI Taxonomy" id="156453"/>
    <lineage>
        <taxon>Bacteria</taxon>
        <taxon>Bacillati</taxon>
        <taxon>Actinomycetota</taxon>
        <taxon>Actinomycetes</taxon>
        <taxon>Kitasatosporales</taxon>
        <taxon>Streptomycetaceae</taxon>
        <taxon>Streptomyces</taxon>
    </lineage>
</organism>
<feature type="transmembrane region" description="Helical" evidence="1">
    <location>
        <begin position="727"/>
        <end position="748"/>
    </location>
</feature>
<keyword evidence="1" id="KW-0812">Transmembrane</keyword>
<dbReference type="RefSeq" id="WP_275310615.1">
    <property type="nucleotide sequence ID" value="NZ_CP095749.1"/>
</dbReference>
<name>A0ABY8AKK0_9ACTN</name>
<feature type="transmembrane region" description="Helical" evidence="1">
    <location>
        <begin position="642"/>
        <end position="664"/>
    </location>
</feature>
<dbReference type="Proteomes" id="UP001218629">
    <property type="component" value="Chromosome"/>
</dbReference>
<dbReference type="InterPro" id="IPR009003">
    <property type="entry name" value="Peptidase_S1_PA"/>
</dbReference>
<keyword evidence="4" id="KW-1185">Reference proteome</keyword>
<gene>
    <name evidence="3" type="ORF">MOV08_37560</name>
</gene>
<feature type="transmembrane region" description="Helical" evidence="1">
    <location>
        <begin position="684"/>
        <end position="706"/>
    </location>
</feature>
<accession>A0ABY8AKK0</accession>
<evidence type="ECO:0000313" key="3">
    <source>
        <dbReference type="EMBL" id="WEB44445.1"/>
    </source>
</evidence>
<proteinExistence type="predicted"/>
<dbReference type="Pfam" id="PF05729">
    <property type="entry name" value="NACHT"/>
    <property type="match status" value="1"/>
</dbReference>
<evidence type="ECO:0000313" key="4">
    <source>
        <dbReference type="Proteomes" id="UP001218629"/>
    </source>
</evidence>
<dbReference type="Gene3D" id="2.40.10.10">
    <property type="entry name" value="Trypsin-like serine proteases"/>
    <property type="match status" value="1"/>
</dbReference>
<dbReference type="InterPro" id="IPR007111">
    <property type="entry name" value="NACHT_NTPase"/>
</dbReference>
<dbReference type="Pfam" id="PF13365">
    <property type="entry name" value="Trypsin_2"/>
    <property type="match status" value="1"/>
</dbReference>
<evidence type="ECO:0000259" key="2">
    <source>
        <dbReference type="Pfam" id="PF05729"/>
    </source>
</evidence>
<feature type="domain" description="NACHT" evidence="2">
    <location>
        <begin position="344"/>
        <end position="486"/>
    </location>
</feature>
<dbReference type="EMBL" id="CP095749">
    <property type="protein sequence ID" value="WEB44445.1"/>
    <property type="molecule type" value="Genomic_DNA"/>
</dbReference>
<dbReference type="InterPro" id="IPR043504">
    <property type="entry name" value="Peptidase_S1_PA_chymotrypsin"/>
</dbReference>
<feature type="transmembrane region" description="Helical" evidence="1">
    <location>
        <begin position="841"/>
        <end position="867"/>
    </location>
</feature>
<protein>
    <submittedName>
        <fullName evidence="3">Trypsin-like peptidase domain-containing protein</fullName>
    </submittedName>
</protein>
<sequence>MTPAPSGTGEPAGLDPARAVQIITTRRSGAGRRGSGYRMTGDVVLTAAHVIGDAASVQVRFVRQDGSVRDVPGETVWADAPADIALLKIADGSGPDERYAVDVPPVRFARVGRPVDCAALGFPRFKLRRDAASPELGPLTSYRDTHHALGQAVPLSNQRQGTLEIARLAAPEHDQDPDRSPWEGMSGAAVWSDGCLIGIVSEHHRSDGLGRLTARPVHRWYACLSPARIGELGELIGLPLDADRLDRLPRPSPPPPPDGPPELREAVRKLAATVHDQWDREERRRKVHDPMPLTVRFRLADAGLFDHWANIRRSAPGTDPGPLPLAGRLQHIVRVYRSVPSARLVVLGAAGSGKTILTLRFVLDRLGDRTPDDPVPVIFGLGAWDPRSTSLRDWMCDQLVRDYGLAARDPDMPGRNLAGALVDTGRILPVLDGFDEIASGLQGEALDKLNATTTPLLLTSRPAQYAQAVAATDVLSGAAVVQLDDLTLGDLTDYLPRASRPGVDGGLHGTVWEPVLARLGTRPRDRGAHNVATVLTTPLMVAMARTIYSDAPGRDPAELLDTTRFRTAEDLRKHLLAAFTPTAYHRPPTDSDPATGRRRRRHWDPERAHHWLGYLAAHLTRLDTADLAWWQLGTTLRRSTRVLVVGFLAGLSFGVTTAVGNLPVDLVATSHGARFALVRGLVVGLLHGLAVGFAFGMVYAFISRGATEPSRFRVRLFGRRRERRARFLPRFTVGLAFGTPIALVLVLVDRGVVEPLGLADGLDGGLRGALMFVPGAGLGIGLVLGIVAWLEVPSDIRSAVRPAALLNDNRKNVVFHMLVWALVFGLAAGVANGITDGPLRGFLAGLVFAGEAAFGCGLGYGLSWTAWGQWVALSRIWLPLTGRVPWAVIAFLNDACERGVLRQAGAVYQFRHAELRDHLAQTFRERDSQLPFTDR</sequence>
<keyword evidence="1" id="KW-0472">Membrane</keyword>
<keyword evidence="1" id="KW-1133">Transmembrane helix</keyword>
<feature type="transmembrane region" description="Helical" evidence="1">
    <location>
        <begin position="813"/>
        <end position="835"/>
    </location>
</feature>
<reference evidence="3 4" key="1">
    <citation type="submission" date="2022-03" db="EMBL/GenBank/DDBJ databases">
        <title>Streptomyces yunnanensis P86,complete genome.</title>
        <authorList>
            <person name="Chen S."/>
            <person name="Zhang Q."/>
        </authorList>
    </citation>
    <scope>NUCLEOTIDE SEQUENCE [LARGE SCALE GENOMIC DNA]</scope>
    <source>
        <strain evidence="3 4">P86</strain>
    </source>
</reference>
<evidence type="ECO:0000256" key="1">
    <source>
        <dbReference type="SAM" id="Phobius"/>
    </source>
</evidence>
<dbReference type="Gene3D" id="3.40.50.300">
    <property type="entry name" value="P-loop containing nucleotide triphosphate hydrolases"/>
    <property type="match status" value="1"/>
</dbReference>
<dbReference type="SUPFAM" id="SSF50494">
    <property type="entry name" value="Trypsin-like serine proteases"/>
    <property type="match status" value="1"/>
</dbReference>
<dbReference type="InterPro" id="IPR027417">
    <property type="entry name" value="P-loop_NTPase"/>
</dbReference>
<feature type="transmembrane region" description="Helical" evidence="1">
    <location>
        <begin position="768"/>
        <end position="792"/>
    </location>
</feature>